<dbReference type="AlphaFoldDB" id="A0A9N7VJI1"/>
<feature type="region of interest" description="Disordered" evidence="1">
    <location>
        <begin position="93"/>
        <end position="126"/>
    </location>
</feature>
<evidence type="ECO:0000313" key="3">
    <source>
        <dbReference type="Proteomes" id="UP001153269"/>
    </source>
</evidence>
<organism evidence="2 3">
    <name type="scientific">Pleuronectes platessa</name>
    <name type="common">European plaice</name>
    <dbReference type="NCBI Taxonomy" id="8262"/>
    <lineage>
        <taxon>Eukaryota</taxon>
        <taxon>Metazoa</taxon>
        <taxon>Chordata</taxon>
        <taxon>Craniata</taxon>
        <taxon>Vertebrata</taxon>
        <taxon>Euteleostomi</taxon>
        <taxon>Actinopterygii</taxon>
        <taxon>Neopterygii</taxon>
        <taxon>Teleostei</taxon>
        <taxon>Neoteleostei</taxon>
        <taxon>Acanthomorphata</taxon>
        <taxon>Carangaria</taxon>
        <taxon>Pleuronectiformes</taxon>
        <taxon>Pleuronectoidei</taxon>
        <taxon>Pleuronectidae</taxon>
        <taxon>Pleuronectes</taxon>
    </lineage>
</organism>
<evidence type="ECO:0000313" key="2">
    <source>
        <dbReference type="EMBL" id="CAB1451294.1"/>
    </source>
</evidence>
<comment type="caution">
    <text evidence="2">The sequence shown here is derived from an EMBL/GenBank/DDBJ whole genome shotgun (WGS) entry which is preliminary data.</text>
</comment>
<name>A0A9N7VJI1_PLEPL</name>
<accession>A0A9N7VJI1</accession>
<protein>
    <submittedName>
        <fullName evidence="2">Uncharacterized protein</fullName>
    </submittedName>
</protein>
<evidence type="ECO:0000256" key="1">
    <source>
        <dbReference type="SAM" id="MobiDB-lite"/>
    </source>
</evidence>
<dbReference type="Proteomes" id="UP001153269">
    <property type="component" value="Unassembled WGS sequence"/>
</dbReference>
<feature type="region of interest" description="Disordered" evidence="1">
    <location>
        <begin position="1"/>
        <end position="20"/>
    </location>
</feature>
<reference evidence="2" key="1">
    <citation type="submission" date="2020-03" db="EMBL/GenBank/DDBJ databases">
        <authorList>
            <person name="Weist P."/>
        </authorList>
    </citation>
    <scope>NUCLEOTIDE SEQUENCE</scope>
</reference>
<keyword evidence="3" id="KW-1185">Reference proteome</keyword>
<gene>
    <name evidence="2" type="ORF">PLEPLA_LOCUS38987</name>
</gene>
<sequence>MTKANVEHRRKGGGNSGACELRWSNHVQPRAAVFREISSSYFPRPVTIQAAELEETALNCSPSGFDLSGQLKGPGLAGIVVAQMPSRLDYGRPQECSAGWSHPATSNTSPGLGPIGSAVPENTHSS</sequence>
<proteinExistence type="predicted"/>
<dbReference type="EMBL" id="CADEAL010004085">
    <property type="protein sequence ID" value="CAB1451294.1"/>
    <property type="molecule type" value="Genomic_DNA"/>
</dbReference>